<evidence type="ECO:0000313" key="2">
    <source>
        <dbReference type="EMBL" id="QDS91598.1"/>
    </source>
</evidence>
<feature type="transmembrane region" description="Helical" evidence="1">
    <location>
        <begin position="153"/>
        <end position="173"/>
    </location>
</feature>
<proteinExistence type="predicted"/>
<dbReference type="AlphaFoldDB" id="A0A517M9N0"/>
<keyword evidence="1" id="KW-0812">Transmembrane</keyword>
<name>A0A517M9N0_9BACT</name>
<gene>
    <name evidence="2" type="ORF">FF011L_03280</name>
</gene>
<evidence type="ECO:0000256" key="1">
    <source>
        <dbReference type="SAM" id="Phobius"/>
    </source>
</evidence>
<protein>
    <submittedName>
        <fullName evidence="2">Uncharacterized protein</fullName>
    </submittedName>
</protein>
<dbReference type="EMBL" id="CP036262">
    <property type="protein sequence ID" value="QDS91598.1"/>
    <property type="molecule type" value="Genomic_DNA"/>
</dbReference>
<feature type="transmembrane region" description="Helical" evidence="1">
    <location>
        <begin position="116"/>
        <end position="141"/>
    </location>
</feature>
<evidence type="ECO:0000313" key="3">
    <source>
        <dbReference type="Proteomes" id="UP000320672"/>
    </source>
</evidence>
<dbReference type="Proteomes" id="UP000320672">
    <property type="component" value="Chromosome"/>
</dbReference>
<sequence>MLVTETNPYRAPDNFTGEPISRKSTTVVNQRSLFGAVILGSFGYIAPFLIQSCLGYPLNVSNYFFDVFGYVMSYHRSPSVYGCLQLGPSAFCAGVFGIAGYLGFPNKLSHRGARRYLLAGVLTCISGGAYLIVVTVQYFVWDSRTLLTGATEALAHFVAAVLPPVLFLVFPVLKVRTRNLLNA</sequence>
<feature type="transmembrane region" description="Helical" evidence="1">
    <location>
        <begin position="32"/>
        <end position="58"/>
    </location>
</feature>
<organism evidence="2 3">
    <name type="scientific">Roseimaritima multifibrata</name>
    <dbReference type="NCBI Taxonomy" id="1930274"/>
    <lineage>
        <taxon>Bacteria</taxon>
        <taxon>Pseudomonadati</taxon>
        <taxon>Planctomycetota</taxon>
        <taxon>Planctomycetia</taxon>
        <taxon>Pirellulales</taxon>
        <taxon>Pirellulaceae</taxon>
        <taxon>Roseimaritima</taxon>
    </lineage>
</organism>
<keyword evidence="3" id="KW-1185">Reference proteome</keyword>
<reference evidence="2 3" key="1">
    <citation type="submission" date="2019-02" db="EMBL/GenBank/DDBJ databases">
        <title>Deep-cultivation of Planctomycetes and their phenomic and genomic characterization uncovers novel biology.</title>
        <authorList>
            <person name="Wiegand S."/>
            <person name="Jogler M."/>
            <person name="Boedeker C."/>
            <person name="Pinto D."/>
            <person name="Vollmers J."/>
            <person name="Rivas-Marin E."/>
            <person name="Kohn T."/>
            <person name="Peeters S.H."/>
            <person name="Heuer A."/>
            <person name="Rast P."/>
            <person name="Oberbeckmann S."/>
            <person name="Bunk B."/>
            <person name="Jeske O."/>
            <person name="Meyerdierks A."/>
            <person name="Storesund J.E."/>
            <person name="Kallscheuer N."/>
            <person name="Luecker S."/>
            <person name="Lage O.M."/>
            <person name="Pohl T."/>
            <person name="Merkel B.J."/>
            <person name="Hornburger P."/>
            <person name="Mueller R.-W."/>
            <person name="Bruemmer F."/>
            <person name="Labrenz M."/>
            <person name="Spormann A.M."/>
            <person name="Op den Camp H."/>
            <person name="Overmann J."/>
            <person name="Amann R."/>
            <person name="Jetten M.S.M."/>
            <person name="Mascher T."/>
            <person name="Medema M.H."/>
            <person name="Devos D.P."/>
            <person name="Kaster A.-K."/>
            <person name="Ovreas L."/>
            <person name="Rohde M."/>
            <person name="Galperin M.Y."/>
            <person name="Jogler C."/>
        </authorList>
    </citation>
    <scope>NUCLEOTIDE SEQUENCE [LARGE SCALE GENOMIC DNA]</scope>
    <source>
        <strain evidence="2 3">FF011L</strain>
    </source>
</reference>
<feature type="transmembrane region" description="Helical" evidence="1">
    <location>
        <begin position="78"/>
        <end position="104"/>
    </location>
</feature>
<dbReference type="KEGG" id="rml:FF011L_03280"/>
<keyword evidence="1" id="KW-1133">Transmembrane helix</keyword>
<accession>A0A517M9N0</accession>
<keyword evidence="1" id="KW-0472">Membrane</keyword>